<evidence type="ECO:0000313" key="2">
    <source>
        <dbReference type="Proteomes" id="UP000038010"/>
    </source>
</evidence>
<dbReference type="Proteomes" id="UP000038010">
    <property type="component" value="Unassembled WGS sequence"/>
</dbReference>
<organism evidence="1 2">
    <name type="scientific">Cyphellophora attinorum</name>
    <dbReference type="NCBI Taxonomy" id="1664694"/>
    <lineage>
        <taxon>Eukaryota</taxon>
        <taxon>Fungi</taxon>
        <taxon>Dikarya</taxon>
        <taxon>Ascomycota</taxon>
        <taxon>Pezizomycotina</taxon>
        <taxon>Eurotiomycetes</taxon>
        <taxon>Chaetothyriomycetidae</taxon>
        <taxon>Chaetothyriales</taxon>
        <taxon>Cyphellophoraceae</taxon>
        <taxon>Cyphellophora</taxon>
    </lineage>
</organism>
<accession>A0A0N1NVY6</accession>
<comment type="caution">
    <text evidence="1">The sequence shown here is derived from an EMBL/GenBank/DDBJ whole genome shotgun (WGS) entry which is preliminary data.</text>
</comment>
<dbReference type="GeneID" id="28735155"/>
<protein>
    <submittedName>
        <fullName evidence="1">Uncharacterized protein</fullName>
    </submittedName>
</protein>
<proteinExistence type="predicted"/>
<dbReference type="RefSeq" id="XP_017994357.1">
    <property type="nucleotide sequence ID" value="XM_018143275.1"/>
</dbReference>
<dbReference type="VEuPathDB" id="FungiDB:AB675_3243"/>
<dbReference type="EMBL" id="LFJN01000062">
    <property type="protein sequence ID" value="KPI34394.1"/>
    <property type="molecule type" value="Genomic_DNA"/>
</dbReference>
<keyword evidence="2" id="KW-1185">Reference proteome</keyword>
<reference evidence="1 2" key="1">
    <citation type="submission" date="2015-06" db="EMBL/GenBank/DDBJ databases">
        <title>Draft genome of the ant-associated black yeast Phialophora attae CBS 131958.</title>
        <authorList>
            <person name="Moreno L.F."/>
            <person name="Stielow B.J."/>
            <person name="de Hoog S."/>
            <person name="Vicente V.A."/>
            <person name="Weiss V.A."/>
            <person name="de Vries M."/>
            <person name="Cruz L.M."/>
            <person name="Souza E.M."/>
        </authorList>
    </citation>
    <scope>NUCLEOTIDE SEQUENCE [LARGE SCALE GENOMIC DNA]</scope>
    <source>
        <strain evidence="1 2">CBS 131958</strain>
    </source>
</reference>
<name>A0A0N1NVY6_9EURO</name>
<sequence>MRISVRGKKSWCSFEWRKDFVHTQYPARIQQSQEQSDARNGWKKSIWTDKEKEDGLDIDAIALSTRQALQRLDLPVAWDIIAEKMNEHGEQSLLSMDRQFPTIPSIDLEFSSTATGKEPLTVGIVDAVTSKPLLHCKIDHGISVNELIKQQCGDRTDHAARVTASHIRKWMYAELPALTPHQLFDRLQELNFSFSLEWHTALPENGDIGLLEKFFRKHKLDPAKVLPPLERRYSPARLLRWELAWANGIKWEDHEIKRYSLERMYLLLVPDGEYKYIHHDAEVDAIKQADVTRAVLQLVKTGGDKGKGKGKH</sequence>
<dbReference type="AlphaFoldDB" id="A0A0N1NVY6"/>
<gene>
    <name evidence="1" type="ORF">AB675_3243</name>
</gene>
<evidence type="ECO:0000313" key="1">
    <source>
        <dbReference type="EMBL" id="KPI34394.1"/>
    </source>
</evidence>